<feature type="region of interest" description="Disordered" evidence="1">
    <location>
        <begin position="1"/>
        <end position="21"/>
    </location>
</feature>
<sequence length="286" mass="30346">MTSDTCARGKNSPEPSIDPLDGLPTFTLSKTDWRYALQPATAEESPLLIAVHGSDRHVRGLLSGLNLDGGVSLLAPLFPAKIGDHDASDDYKFLNGGGTDYLRLMDCILAEALEHLGHRPRRIWLFGFSGGAQFAQRYALFRAAQLDGLVLAAPGGVTLLRDDVTWWPGLSGAEAATGATLDRHAITTLRTAILVGSEDRAKGVVNRGPGTRFGSAQADLAGETRIDKVHALHDSLTALGADVTLTLIPGAGHTLAPCTKAASHVLRGWLDQKQASTVKTLNRSSQ</sequence>
<organism evidence="2 3">
    <name type="scientific">Pontivivens marinum</name>
    <dbReference type="NCBI Taxonomy" id="1690039"/>
    <lineage>
        <taxon>Bacteria</taxon>
        <taxon>Pseudomonadati</taxon>
        <taxon>Pseudomonadota</taxon>
        <taxon>Alphaproteobacteria</taxon>
        <taxon>Rhodobacterales</taxon>
        <taxon>Paracoccaceae</taxon>
        <taxon>Pontivivens</taxon>
    </lineage>
</organism>
<dbReference type="AlphaFoldDB" id="A0A2C9CVV1"/>
<dbReference type="Proteomes" id="UP000220034">
    <property type="component" value="Unassembled WGS sequence"/>
</dbReference>
<evidence type="ECO:0000313" key="2">
    <source>
        <dbReference type="EMBL" id="SOH95621.1"/>
    </source>
</evidence>
<dbReference type="SUPFAM" id="SSF53474">
    <property type="entry name" value="alpha/beta-Hydrolases"/>
    <property type="match status" value="1"/>
</dbReference>
<dbReference type="InterPro" id="IPR029058">
    <property type="entry name" value="AB_hydrolase_fold"/>
</dbReference>
<name>A0A2C9CVV1_9RHOB</name>
<evidence type="ECO:0000313" key="3">
    <source>
        <dbReference type="Proteomes" id="UP000220034"/>
    </source>
</evidence>
<dbReference type="EMBL" id="OCTN01000013">
    <property type="protein sequence ID" value="SOH95621.1"/>
    <property type="molecule type" value="Genomic_DNA"/>
</dbReference>
<gene>
    <name evidence="2" type="ORF">SAMN06273572_11333</name>
</gene>
<protein>
    <recommendedName>
        <fullName evidence="4">Esterase PHB depolymerase</fullName>
    </recommendedName>
</protein>
<evidence type="ECO:0008006" key="4">
    <source>
        <dbReference type="Google" id="ProtNLM"/>
    </source>
</evidence>
<reference evidence="3" key="1">
    <citation type="submission" date="2017-09" db="EMBL/GenBank/DDBJ databases">
        <authorList>
            <person name="Varghese N."/>
            <person name="Submissions S."/>
        </authorList>
    </citation>
    <scope>NUCLEOTIDE SEQUENCE [LARGE SCALE GENOMIC DNA]</scope>
    <source>
        <strain evidence="3">C7</strain>
    </source>
</reference>
<keyword evidence="3" id="KW-1185">Reference proteome</keyword>
<accession>A0A2C9CVV1</accession>
<proteinExistence type="predicted"/>
<dbReference type="OrthoDB" id="332706at2"/>
<evidence type="ECO:0000256" key="1">
    <source>
        <dbReference type="SAM" id="MobiDB-lite"/>
    </source>
</evidence>
<dbReference type="Gene3D" id="3.40.50.1820">
    <property type="entry name" value="alpha/beta hydrolase"/>
    <property type="match status" value="1"/>
</dbReference>